<evidence type="ECO:0000256" key="1">
    <source>
        <dbReference type="SAM" id="MobiDB-lite"/>
    </source>
</evidence>
<accession>A0A8E2ASR7</accession>
<evidence type="ECO:0000313" key="3">
    <source>
        <dbReference type="Proteomes" id="UP000250043"/>
    </source>
</evidence>
<organism evidence="2 3">
    <name type="scientific">Obba rivulosa</name>
    <dbReference type="NCBI Taxonomy" id="1052685"/>
    <lineage>
        <taxon>Eukaryota</taxon>
        <taxon>Fungi</taxon>
        <taxon>Dikarya</taxon>
        <taxon>Basidiomycota</taxon>
        <taxon>Agaricomycotina</taxon>
        <taxon>Agaricomycetes</taxon>
        <taxon>Polyporales</taxon>
        <taxon>Gelatoporiaceae</taxon>
        <taxon>Obba</taxon>
    </lineage>
</organism>
<sequence>MAAFNVHQVAQYSLDTETQTTVCEPFARPSQRNDNPMRTHTTPAPHVHPADSRTPRPSSRARCIPDISMGEDGFTSTHLDPLSHASI</sequence>
<keyword evidence="3" id="KW-1185">Reference proteome</keyword>
<protein>
    <submittedName>
        <fullName evidence="2">Uncharacterized protein</fullName>
    </submittedName>
</protein>
<proteinExistence type="predicted"/>
<dbReference type="EMBL" id="KV722447">
    <property type="protein sequence ID" value="OCH88624.1"/>
    <property type="molecule type" value="Genomic_DNA"/>
</dbReference>
<evidence type="ECO:0000313" key="2">
    <source>
        <dbReference type="EMBL" id="OCH88624.1"/>
    </source>
</evidence>
<gene>
    <name evidence="2" type="ORF">OBBRIDRAFT_795023</name>
</gene>
<feature type="region of interest" description="Disordered" evidence="1">
    <location>
        <begin position="21"/>
        <end position="87"/>
    </location>
</feature>
<reference evidence="2 3" key="1">
    <citation type="submission" date="2016-07" db="EMBL/GenBank/DDBJ databases">
        <title>Draft genome of the white-rot fungus Obba rivulosa 3A-2.</title>
        <authorList>
            <consortium name="DOE Joint Genome Institute"/>
            <person name="Miettinen O."/>
            <person name="Riley R."/>
            <person name="Acob R."/>
            <person name="Barry K."/>
            <person name="Cullen D."/>
            <person name="De Vries R."/>
            <person name="Hainaut M."/>
            <person name="Hatakka A."/>
            <person name="Henrissat B."/>
            <person name="Hilden K."/>
            <person name="Kuo R."/>
            <person name="Labutti K."/>
            <person name="Lipzen A."/>
            <person name="Makela M.R."/>
            <person name="Sandor L."/>
            <person name="Spatafora J.W."/>
            <person name="Grigoriev I.V."/>
            <person name="Hibbett D.S."/>
        </authorList>
    </citation>
    <scope>NUCLEOTIDE SEQUENCE [LARGE SCALE GENOMIC DNA]</scope>
    <source>
        <strain evidence="2 3">3A-2</strain>
    </source>
</reference>
<name>A0A8E2ASR7_9APHY</name>
<feature type="compositionally biased region" description="Polar residues" evidence="1">
    <location>
        <begin position="30"/>
        <end position="42"/>
    </location>
</feature>
<dbReference type="AlphaFoldDB" id="A0A8E2ASR7"/>
<dbReference type="Proteomes" id="UP000250043">
    <property type="component" value="Unassembled WGS sequence"/>
</dbReference>